<dbReference type="EMBL" id="JAYMYQ010000001">
    <property type="protein sequence ID" value="KAK7359365.1"/>
    <property type="molecule type" value="Genomic_DNA"/>
</dbReference>
<evidence type="ECO:0000256" key="1">
    <source>
        <dbReference type="SAM" id="MobiDB-lite"/>
    </source>
</evidence>
<dbReference type="AlphaFoldDB" id="A0AAN9MQY3"/>
<keyword evidence="3" id="KW-1185">Reference proteome</keyword>
<dbReference type="Proteomes" id="UP001367508">
    <property type="component" value="Unassembled WGS sequence"/>
</dbReference>
<evidence type="ECO:0000313" key="3">
    <source>
        <dbReference type="Proteomes" id="UP001367508"/>
    </source>
</evidence>
<comment type="caution">
    <text evidence="2">The sequence shown here is derived from an EMBL/GenBank/DDBJ whole genome shotgun (WGS) entry which is preliminary data.</text>
</comment>
<protein>
    <submittedName>
        <fullName evidence="2">Uncharacterized protein</fullName>
    </submittedName>
</protein>
<gene>
    <name evidence="2" type="ORF">VNO77_01322</name>
</gene>
<name>A0AAN9MQY3_CANGL</name>
<evidence type="ECO:0000313" key="2">
    <source>
        <dbReference type="EMBL" id="KAK7359365.1"/>
    </source>
</evidence>
<accession>A0AAN9MQY3</accession>
<organism evidence="2 3">
    <name type="scientific">Canavalia gladiata</name>
    <name type="common">Sword bean</name>
    <name type="synonym">Dolichos gladiatus</name>
    <dbReference type="NCBI Taxonomy" id="3824"/>
    <lineage>
        <taxon>Eukaryota</taxon>
        <taxon>Viridiplantae</taxon>
        <taxon>Streptophyta</taxon>
        <taxon>Embryophyta</taxon>
        <taxon>Tracheophyta</taxon>
        <taxon>Spermatophyta</taxon>
        <taxon>Magnoliopsida</taxon>
        <taxon>eudicotyledons</taxon>
        <taxon>Gunneridae</taxon>
        <taxon>Pentapetalae</taxon>
        <taxon>rosids</taxon>
        <taxon>fabids</taxon>
        <taxon>Fabales</taxon>
        <taxon>Fabaceae</taxon>
        <taxon>Papilionoideae</taxon>
        <taxon>50 kb inversion clade</taxon>
        <taxon>NPAAA clade</taxon>
        <taxon>indigoferoid/millettioid clade</taxon>
        <taxon>Phaseoleae</taxon>
        <taxon>Canavalia</taxon>
    </lineage>
</organism>
<reference evidence="2 3" key="1">
    <citation type="submission" date="2024-01" db="EMBL/GenBank/DDBJ databases">
        <title>The genomes of 5 underutilized Papilionoideae crops provide insights into root nodulation and disease resistanc.</title>
        <authorList>
            <person name="Jiang F."/>
        </authorList>
    </citation>
    <scope>NUCLEOTIDE SEQUENCE [LARGE SCALE GENOMIC DNA]</scope>
    <source>
        <strain evidence="2">LVBAO_FW01</strain>
        <tissue evidence="2">Leaves</tissue>
    </source>
</reference>
<feature type="region of interest" description="Disordered" evidence="1">
    <location>
        <begin position="106"/>
        <end position="125"/>
    </location>
</feature>
<sequence length="125" mass="14382">MGLSSRVVLPNPMSTHSQFINAYKNFKQFAYLEADTIAKHNKGNTLARFVIFVATVPLGKASTSINASQLGIGPAMETDLKSVGLRPRRYATFESYKYKYKYKWGEGRERGEREREREREREGRE</sequence>
<proteinExistence type="predicted"/>